<reference evidence="2 3" key="1">
    <citation type="submission" date="2016-02" db="EMBL/GenBank/DDBJ databases">
        <title>Genome analysis of coral dinoflagellate symbionts highlights evolutionary adaptations to a symbiotic lifestyle.</title>
        <authorList>
            <person name="Aranda M."/>
            <person name="Li Y."/>
            <person name="Liew Y.J."/>
            <person name="Baumgarten S."/>
            <person name="Simakov O."/>
            <person name="Wilson M."/>
            <person name="Piel J."/>
            <person name="Ashoor H."/>
            <person name="Bougouffa S."/>
            <person name="Bajic V.B."/>
            <person name="Ryu T."/>
            <person name="Ravasi T."/>
            <person name="Bayer T."/>
            <person name="Micklem G."/>
            <person name="Kim H."/>
            <person name="Bhak J."/>
            <person name="Lajeunesse T.C."/>
            <person name="Voolstra C.R."/>
        </authorList>
    </citation>
    <scope>NUCLEOTIDE SEQUENCE [LARGE SCALE GENOMIC DNA]</scope>
    <source>
        <strain evidence="2 3">CCMP2467</strain>
    </source>
</reference>
<evidence type="ECO:0000313" key="3">
    <source>
        <dbReference type="Proteomes" id="UP000186817"/>
    </source>
</evidence>
<sequence>MSGKRKRETGVKEAKAEPPKFWDDLRLEFSCGGTRMASSQLLCSCSEVFQSMLSCGMKEAQQRSVKVEVATKEDFDAFYGLLKPFAWNPSKLTAQNVDKLLTISDYYQVDKLKKACETTLLRLPVTPARLLQAEKAGLKSQFDRCARELASKGTKKDLQFIRASSPDALLAVSVLLLKLRAQADPLDVGFDSSDDRSPANADCFAVSPCRTPS</sequence>
<accession>A0A1Q9EQW9</accession>
<protein>
    <recommendedName>
        <fullName evidence="1">BTB domain-containing protein</fullName>
    </recommendedName>
</protein>
<dbReference type="InterPro" id="IPR000210">
    <property type="entry name" value="BTB/POZ_dom"/>
</dbReference>
<keyword evidence="3" id="KW-1185">Reference proteome</keyword>
<feature type="domain" description="BTB" evidence="1">
    <location>
        <begin position="23"/>
        <end position="124"/>
    </location>
</feature>
<evidence type="ECO:0000259" key="1">
    <source>
        <dbReference type="SMART" id="SM00225"/>
    </source>
</evidence>
<evidence type="ECO:0000313" key="2">
    <source>
        <dbReference type="EMBL" id="OLQ09835.1"/>
    </source>
</evidence>
<dbReference type="SUPFAM" id="SSF54695">
    <property type="entry name" value="POZ domain"/>
    <property type="match status" value="1"/>
</dbReference>
<dbReference type="Gene3D" id="3.30.710.10">
    <property type="entry name" value="Potassium Channel Kv1.1, Chain A"/>
    <property type="match status" value="1"/>
</dbReference>
<dbReference type="AlphaFoldDB" id="A0A1Q9EQW9"/>
<gene>
    <name evidence="2" type="ORF">AK812_SmicGene6515</name>
</gene>
<organism evidence="2 3">
    <name type="scientific">Symbiodinium microadriaticum</name>
    <name type="common">Dinoflagellate</name>
    <name type="synonym">Zooxanthella microadriatica</name>
    <dbReference type="NCBI Taxonomy" id="2951"/>
    <lineage>
        <taxon>Eukaryota</taxon>
        <taxon>Sar</taxon>
        <taxon>Alveolata</taxon>
        <taxon>Dinophyceae</taxon>
        <taxon>Suessiales</taxon>
        <taxon>Symbiodiniaceae</taxon>
        <taxon>Symbiodinium</taxon>
    </lineage>
</organism>
<dbReference type="InterPro" id="IPR011333">
    <property type="entry name" value="SKP1/BTB/POZ_sf"/>
</dbReference>
<comment type="caution">
    <text evidence="2">The sequence shown here is derived from an EMBL/GenBank/DDBJ whole genome shotgun (WGS) entry which is preliminary data.</text>
</comment>
<dbReference type="OMA" id="NADCFAV"/>
<dbReference type="PANTHER" id="PTHR22744">
    <property type="entry name" value="HELIX LOOP HELIX PROTEIN 21-RELATED"/>
    <property type="match status" value="1"/>
</dbReference>
<name>A0A1Q9EQW9_SYMMI</name>
<dbReference type="Proteomes" id="UP000186817">
    <property type="component" value="Unassembled WGS sequence"/>
</dbReference>
<dbReference type="SMART" id="SM00225">
    <property type="entry name" value="BTB"/>
    <property type="match status" value="1"/>
</dbReference>
<dbReference type="OrthoDB" id="425856at2759"/>
<dbReference type="PANTHER" id="PTHR22744:SF17">
    <property type="entry name" value="BTB DOMAIN-CONTAINING PROTEIN"/>
    <property type="match status" value="1"/>
</dbReference>
<dbReference type="Pfam" id="PF00651">
    <property type="entry name" value="BTB"/>
    <property type="match status" value="1"/>
</dbReference>
<proteinExistence type="predicted"/>
<dbReference type="EMBL" id="LSRX01000089">
    <property type="protein sequence ID" value="OLQ09835.1"/>
    <property type="molecule type" value="Genomic_DNA"/>
</dbReference>